<comment type="similarity">
    <text evidence="3">Belongs to the radical SAM superfamily. KamA family.</text>
</comment>
<dbReference type="SFLD" id="SFLDS00029">
    <property type="entry name" value="Radical_SAM"/>
    <property type="match status" value="1"/>
</dbReference>
<dbReference type="NCBIfam" id="TIGR00238">
    <property type="entry name" value="KamA family radical SAM protein"/>
    <property type="match status" value="1"/>
</dbReference>
<dbReference type="Gene3D" id="3.20.20.70">
    <property type="entry name" value="Aldolase class I"/>
    <property type="match status" value="1"/>
</dbReference>
<comment type="caution">
    <text evidence="14">The sequence shown here is derived from an EMBL/GenBank/DDBJ whole genome shotgun (WGS) entry which is preliminary data.</text>
</comment>
<dbReference type="Proteomes" id="UP000295122">
    <property type="component" value="Unassembled WGS sequence"/>
</dbReference>
<evidence type="ECO:0000256" key="12">
    <source>
        <dbReference type="PIRSR" id="PIRSR603739-50"/>
    </source>
</evidence>
<dbReference type="Pfam" id="PF04055">
    <property type="entry name" value="Radical_SAM"/>
    <property type="match status" value="1"/>
</dbReference>
<evidence type="ECO:0000256" key="5">
    <source>
        <dbReference type="ARBA" id="ARBA00022691"/>
    </source>
</evidence>
<dbReference type="InterPro" id="IPR058240">
    <property type="entry name" value="rSAM_sf"/>
</dbReference>
<dbReference type="InterPro" id="IPR003739">
    <property type="entry name" value="Lys_aminomutase/Glu_NH3_mut"/>
</dbReference>
<comment type="cofactor">
    <cofactor evidence="1 12">
        <name>pyridoxal 5'-phosphate</name>
        <dbReference type="ChEBI" id="CHEBI:597326"/>
    </cofactor>
</comment>
<reference evidence="14 15" key="1">
    <citation type="submission" date="2019-03" db="EMBL/GenBank/DDBJ databases">
        <title>Genomic Encyclopedia of Type Strains, Phase IV (KMG-IV): sequencing the most valuable type-strain genomes for metagenomic binning, comparative biology and taxonomic classification.</title>
        <authorList>
            <person name="Goeker M."/>
        </authorList>
    </citation>
    <scope>NUCLEOTIDE SEQUENCE [LARGE SCALE GENOMIC DNA]</scope>
    <source>
        <strain evidence="14 15">DSM 25903</strain>
    </source>
</reference>
<dbReference type="SFLD" id="SFLDG01070">
    <property type="entry name" value="PLP-dependent"/>
    <property type="match status" value="1"/>
</dbReference>
<evidence type="ECO:0000256" key="11">
    <source>
        <dbReference type="PIRSR" id="PIRSR004911-1"/>
    </source>
</evidence>
<feature type="binding site" evidence="11">
    <location>
        <position position="108"/>
    </location>
    <ligand>
        <name>[4Fe-4S] cluster</name>
        <dbReference type="ChEBI" id="CHEBI:49883"/>
        <note>4Fe-4S-S-AdoMet</note>
    </ligand>
</feature>
<keyword evidence="7 12" id="KW-0663">Pyridoxal phosphate</keyword>
<dbReference type="PANTHER" id="PTHR30538">
    <property type="entry name" value="LYSINE 2,3-AMINOMUTASE-RELATED"/>
    <property type="match status" value="1"/>
</dbReference>
<evidence type="ECO:0000256" key="7">
    <source>
        <dbReference type="ARBA" id="ARBA00022898"/>
    </source>
</evidence>
<dbReference type="PIRSF" id="PIRSF004911">
    <property type="entry name" value="DUF160"/>
    <property type="match status" value="1"/>
</dbReference>
<evidence type="ECO:0000256" key="9">
    <source>
        <dbReference type="ARBA" id="ARBA00023014"/>
    </source>
</evidence>
<dbReference type="GO" id="GO:0051539">
    <property type="term" value="F:4 iron, 4 sulfur cluster binding"/>
    <property type="evidence" value="ECO:0007669"/>
    <property type="project" value="UniProtKB-KW"/>
</dbReference>
<keyword evidence="5" id="KW-0949">S-adenosyl-L-methionine</keyword>
<keyword evidence="9 11" id="KW-0411">Iron-sulfur</keyword>
<protein>
    <submittedName>
        <fullName evidence="14">L-lysine 2,3-aminomutase</fullName>
    </submittedName>
</protein>
<dbReference type="InterPro" id="IPR025895">
    <property type="entry name" value="LAM_C_dom"/>
</dbReference>
<gene>
    <name evidence="14" type="ORF">EV668_0329</name>
</gene>
<feature type="binding site" evidence="11">
    <location>
        <position position="104"/>
    </location>
    <ligand>
        <name>[4Fe-4S] cluster</name>
        <dbReference type="ChEBI" id="CHEBI:49883"/>
        <note>4Fe-4S-S-AdoMet</note>
    </ligand>
</feature>
<dbReference type="RefSeq" id="WP_133768107.1">
    <property type="nucleotide sequence ID" value="NZ_SNZR01000011.1"/>
</dbReference>
<keyword evidence="8" id="KW-0408">Iron</keyword>
<evidence type="ECO:0000259" key="13">
    <source>
        <dbReference type="PROSITE" id="PS51918"/>
    </source>
</evidence>
<evidence type="ECO:0000256" key="4">
    <source>
        <dbReference type="ARBA" id="ARBA00022485"/>
    </source>
</evidence>
<dbReference type="NCBIfam" id="TIGR03822">
    <property type="entry name" value="AblA_like_2"/>
    <property type="match status" value="1"/>
</dbReference>
<dbReference type="InterPro" id="IPR022447">
    <property type="entry name" value="Lys_aminomutase-rel"/>
</dbReference>
<dbReference type="GO" id="GO:0046872">
    <property type="term" value="F:metal ion binding"/>
    <property type="evidence" value="ECO:0007669"/>
    <property type="project" value="UniProtKB-KW"/>
</dbReference>
<keyword evidence="15" id="KW-1185">Reference proteome</keyword>
<comment type="cofactor">
    <cofactor evidence="2">
        <name>[4Fe-4S] cluster</name>
        <dbReference type="ChEBI" id="CHEBI:49883"/>
    </cofactor>
</comment>
<evidence type="ECO:0000256" key="2">
    <source>
        <dbReference type="ARBA" id="ARBA00001966"/>
    </source>
</evidence>
<keyword evidence="6 11" id="KW-0479">Metal-binding</keyword>
<proteinExistence type="inferred from homology"/>
<dbReference type="OrthoDB" id="9768064at2"/>
<dbReference type="Pfam" id="PF12544">
    <property type="entry name" value="LAM_C"/>
    <property type="match status" value="1"/>
</dbReference>
<evidence type="ECO:0000256" key="1">
    <source>
        <dbReference type="ARBA" id="ARBA00001933"/>
    </source>
</evidence>
<evidence type="ECO:0000313" key="15">
    <source>
        <dbReference type="Proteomes" id="UP000295122"/>
    </source>
</evidence>
<dbReference type="SUPFAM" id="SSF102114">
    <property type="entry name" value="Radical SAM enzymes"/>
    <property type="match status" value="1"/>
</dbReference>
<evidence type="ECO:0000256" key="8">
    <source>
        <dbReference type="ARBA" id="ARBA00023004"/>
    </source>
</evidence>
<evidence type="ECO:0000256" key="10">
    <source>
        <dbReference type="ARBA" id="ARBA00023235"/>
    </source>
</evidence>
<sequence>MLRHDRTLRRAADFAEAGLVAPERLAALERVAARYSVAVTPAIAALSRDDPDGPIARQFVPDEAELDTRAEELVDPIGDEAHAPVPGIVHRYPDRVLLKAVGVCAVYCRFCFRRESVGPGKAPALSPEELDEALAYIRSDPAIWEVVLTGGDPLVLSPRRLADLMRRLGEIDHLGVVRLHTRVPVVDAGRIDAALVEALDVPGKAVWVAIHANHADELTPPVRAALARLSRAGIPLVSQTVLLRGINDDPEALAALFRALVESRVKPYYLHHGDLAPGTSHFRTSIAEGQELMRRLRGRVSGLCQPSYVLDIPGGHGKAPIGPDYLSEDADGMLVEDWRGRRHAYPPRGEGDPA</sequence>
<dbReference type="GO" id="GO:0016853">
    <property type="term" value="F:isomerase activity"/>
    <property type="evidence" value="ECO:0007669"/>
    <property type="project" value="UniProtKB-KW"/>
</dbReference>
<feature type="modified residue" description="N6-(pyridoxal phosphate)lysine" evidence="12">
    <location>
        <position position="318"/>
    </location>
</feature>
<feature type="binding site" evidence="11">
    <location>
        <position position="111"/>
    </location>
    <ligand>
        <name>[4Fe-4S] cluster</name>
        <dbReference type="ChEBI" id="CHEBI:49883"/>
        <note>4Fe-4S-S-AdoMet</note>
    </ligand>
</feature>
<dbReference type="PROSITE" id="PS51918">
    <property type="entry name" value="RADICAL_SAM"/>
    <property type="match status" value="1"/>
</dbReference>
<feature type="domain" description="Radical SAM core" evidence="13">
    <location>
        <begin position="90"/>
        <end position="303"/>
    </location>
</feature>
<accession>A0A4R7C8N9</accession>
<dbReference type="AlphaFoldDB" id="A0A4R7C8N9"/>
<dbReference type="InterPro" id="IPR007197">
    <property type="entry name" value="rSAM"/>
</dbReference>
<keyword evidence="10" id="KW-0413">Isomerase</keyword>
<dbReference type="InterPro" id="IPR013785">
    <property type="entry name" value="Aldolase_TIM"/>
</dbReference>
<name>A0A4R7C8N9_9HYPH</name>
<evidence type="ECO:0000256" key="6">
    <source>
        <dbReference type="ARBA" id="ARBA00022723"/>
    </source>
</evidence>
<dbReference type="CDD" id="cd01335">
    <property type="entry name" value="Radical_SAM"/>
    <property type="match status" value="1"/>
</dbReference>
<keyword evidence="4 11" id="KW-0004">4Fe-4S</keyword>
<organism evidence="14 15">
    <name type="scientific">Enterovirga rhinocerotis</name>
    <dbReference type="NCBI Taxonomy" id="1339210"/>
    <lineage>
        <taxon>Bacteria</taxon>
        <taxon>Pseudomonadati</taxon>
        <taxon>Pseudomonadota</taxon>
        <taxon>Alphaproteobacteria</taxon>
        <taxon>Hyphomicrobiales</taxon>
        <taxon>Methylobacteriaceae</taxon>
        <taxon>Enterovirga</taxon>
    </lineage>
</organism>
<dbReference type="EMBL" id="SNZR01000011">
    <property type="protein sequence ID" value="TDR93077.1"/>
    <property type="molecule type" value="Genomic_DNA"/>
</dbReference>
<evidence type="ECO:0000256" key="3">
    <source>
        <dbReference type="ARBA" id="ARBA00008703"/>
    </source>
</evidence>
<dbReference type="PANTHER" id="PTHR30538:SF1">
    <property type="entry name" value="L-LYSINE 2,3-AMINOMUTASE"/>
    <property type="match status" value="1"/>
</dbReference>
<evidence type="ECO:0000313" key="14">
    <source>
        <dbReference type="EMBL" id="TDR93077.1"/>
    </source>
</evidence>